<dbReference type="InterPro" id="IPR027417">
    <property type="entry name" value="P-loop_NTPase"/>
</dbReference>
<dbReference type="SUPFAM" id="SSF52540">
    <property type="entry name" value="P-loop containing nucleoside triphosphate hydrolases"/>
    <property type="match status" value="1"/>
</dbReference>
<name>A0A3M2IT73_9CELL</name>
<feature type="domain" description="Polysaccharide chain length determinant N-terminal" evidence="11">
    <location>
        <begin position="2"/>
        <end position="52"/>
    </location>
</feature>
<keyword evidence="5" id="KW-0547">Nucleotide-binding</keyword>
<comment type="subcellular location">
    <subcellularLocation>
        <location evidence="1">Cell membrane</location>
        <topology evidence="1">Multi-pass membrane protein</topology>
    </subcellularLocation>
</comment>
<comment type="caution">
    <text evidence="12">The sequence shown here is derived from an EMBL/GenBank/DDBJ whole genome shotgun (WGS) entry which is preliminary data.</text>
</comment>
<protein>
    <recommendedName>
        <fullName evidence="11">Polysaccharide chain length determinant N-terminal domain-containing protein</fullName>
    </recommendedName>
</protein>
<evidence type="ECO:0000256" key="4">
    <source>
        <dbReference type="ARBA" id="ARBA00022692"/>
    </source>
</evidence>
<evidence type="ECO:0000256" key="8">
    <source>
        <dbReference type="ARBA" id="ARBA00023136"/>
    </source>
</evidence>
<feature type="transmembrane region" description="Helical" evidence="10">
    <location>
        <begin position="232"/>
        <end position="251"/>
    </location>
</feature>
<evidence type="ECO:0000256" key="1">
    <source>
        <dbReference type="ARBA" id="ARBA00004651"/>
    </source>
</evidence>
<dbReference type="InterPro" id="IPR003856">
    <property type="entry name" value="LPS_length_determ_N"/>
</dbReference>
<sequence length="609" mass="62429">MTLQDMFRTVWFGKWLVLVSVLAALGGAYLYASGQEPEYASSTTVQLVDAETLGAAGVRLESDPSLVTSDAVTEAAAEELGDPDLAGTLAGRASAEYAVDNPSNVVITVTGTDSGDVVDWANAVGAAYVAALQSQFDADLAQMQERLDGLSGSIDQQQKAITEARRATAAASVGSTAPVDPVDGLLEAQYSTTMDQYQTLSGQLTQAQLLASPATILQNAVHATLVSIPASLVYAVAALAGVLVGIGLAVLRRGLDTKVRTSGAARRSAGAPVLARLSGTAAALKSSESEGTLPVARREATAYTRSVRELRTALQAAVENDSGSAVIVVTAADVETPRSFVAANLAASWALSGRSVVVLSGDLRQPRLNALLPASADAPARTGQGARARTAAVPTAIPHLSVHPALRTELDPADFLASDEVRALVEQLRATADVVIIDAPPMLVAADATILGSYADGVLLAVTIGHTPMGAVEESAERLRAANAALLGLALDGSDEGRQVTYEATYAYAGSGEGEDVVPEAETDAAEAVEDAEETEKPAGRTPRRTAEVEVEDADTGSAEQAEDDAATTEADERPARGHRSGDRAATAEGDVPTAAGAKDRAPAVAESA</sequence>
<evidence type="ECO:0000256" key="7">
    <source>
        <dbReference type="ARBA" id="ARBA00022989"/>
    </source>
</evidence>
<keyword evidence="3" id="KW-1003">Cell membrane</keyword>
<gene>
    <name evidence="12" type="ORF">EBM89_16300</name>
</gene>
<dbReference type="PANTHER" id="PTHR32309:SF31">
    <property type="entry name" value="CAPSULAR EXOPOLYSACCHARIDE FAMILY"/>
    <property type="match status" value="1"/>
</dbReference>
<comment type="similarity">
    <text evidence="2">Belongs to the CpsC/CapA family.</text>
</comment>
<dbReference type="EMBL" id="RFFI01000109">
    <property type="protein sequence ID" value="RMI05137.1"/>
    <property type="molecule type" value="Genomic_DNA"/>
</dbReference>
<dbReference type="OrthoDB" id="9812433at2"/>
<evidence type="ECO:0000256" key="2">
    <source>
        <dbReference type="ARBA" id="ARBA00006683"/>
    </source>
</evidence>
<dbReference type="PANTHER" id="PTHR32309">
    <property type="entry name" value="TYROSINE-PROTEIN KINASE"/>
    <property type="match status" value="1"/>
</dbReference>
<evidence type="ECO:0000259" key="11">
    <source>
        <dbReference type="Pfam" id="PF02706"/>
    </source>
</evidence>
<evidence type="ECO:0000256" key="6">
    <source>
        <dbReference type="ARBA" id="ARBA00022840"/>
    </source>
</evidence>
<feature type="compositionally biased region" description="Acidic residues" evidence="9">
    <location>
        <begin position="549"/>
        <end position="567"/>
    </location>
</feature>
<dbReference type="CDD" id="cd05387">
    <property type="entry name" value="BY-kinase"/>
    <property type="match status" value="1"/>
</dbReference>
<evidence type="ECO:0000313" key="12">
    <source>
        <dbReference type="EMBL" id="RMI05137.1"/>
    </source>
</evidence>
<dbReference type="InterPro" id="IPR050445">
    <property type="entry name" value="Bact_polysacc_biosynth/exp"/>
</dbReference>
<feature type="region of interest" description="Disordered" evidence="9">
    <location>
        <begin position="511"/>
        <end position="609"/>
    </location>
</feature>
<dbReference type="InterPro" id="IPR005702">
    <property type="entry name" value="Wzc-like_C"/>
</dbReference>
<keyword evidence="13" id="KW-1185">Reference proteome</keyword>
<evidence type="ECO:0000256" key="3">
    <source>
        <dbReference type="ARBA" id="ARBA00022475"/>
    </source>
</evidence>
<dbReference type="GO" id="GO:0005886">
    <property type="term" value="C:plasma membrane"/>
    <property type="evidence" value="ECO:0007669"/>
    <property type="project" value="UniProtKB-SubCell"/>
</dbReference>
<evidence type="ECO:0000256" key="9">
    <source>
        <dbReference type="SAM" id="MobiDB-lite"/>
    </source>
</evidence>
<evidence type="ECO:0000313" key="13">
    <source>
        <dbReference type="Proteomes" id="UP000269289"/>
    </source>
</evidence>
<keyword evidence="8 10" id="KW-0472">Membrane</keyword>
<proteinExistence type="inferred from homology"/>
<evidence type="ECO:0000256" key="10">
    <source>
        <dbReference type="SAM" id="Phobius"/>
    </source>
</evidence>
<keyword evidence="7 10" id="KW-1133">Transmembrane helix</keyword>
<keyword evidence="4 10" id="KW-0812">Transmembrane</keyword>
<keyword evidence="6" id="KW-0067">ATP-binding</keyword>
<dbReference type="Gene3D" id="3.40.50.300">
    <property type="entry name" value="P-loop containing nucleotide triphosphate hydrolases"/>
    <property type="match status" value="1"/>
</dbReference>
<accession>A0A3M2IT73</accession>
<evidence type="ECO:0000256" key="5">
    <source>
        <dbReference type="ARBA" id="ARBA00022741"/>
    </source>
</evidence>
<dbReference type="Proteomes" id="UP000269289">
    <property type="component" value="Unassembled WGS sequence"/>
</dbReference>
<dbReference type="AlphaFoldDB" id="A0A3M2IT73"/>
<dbReference type="RefSeq" id="WP_122150706.1">
    <property type="nucleotide sequence ID" value="NZ_RFFI01000109.1"/>
</dbReference>
<feature type="compositionally biased region" description="Acidic residues" evidence="9">
    <location>
        <begin position="513"/>
        <end position="534"/>
    </location>
</feature>
<feature type="compositionally biased region" description="Basic and acidic residues" evidence="9">
    <location>
        <begin position="571"/>
        <end position="583"/>
    </location>
</feature>
<reference evidence="12 13" key="1">
    <citation type="submission" date="2018-10" db="EMBL/GenBank/DDBJ databases">
        <title>Isolation, diversity and antifungal activity of actinobacteria from wheat.</title>
        <authorList>
            <person name="Han C."/>
        </authorList>
    </citation>
    <scope>NUCLEOTIDE SEQUENCE [LARGE SCALE GENOMIC DNA]</scope>
    <source>
        <strain evidence="12 13">NEAU-YY56</strain>
    </source>
</reference>
<dbReference type="Pfam" id="PF02706">
    <property type="entry name" value="Wzz"/>
    <property type="match status" value="1"/>
</dbReference>
<organism evidence="12 13">
    <name type="scientific">Cellulomonas triticagri</name>
    <dbReference type="NCBI Taxonomy" id="2483352"/>
    <lineage>
        <taxon>Bacteria</taxon>
        <taxon>Bacillati</taxon>
        <taxon>Actinomycetota</taxon>
        <taxon>Actinomycetes</taxon>
        <taxon>Micrococcales</taxon>
        <taxon>Cellulomonadaceae</taxon>
        <taxon>Cellulomonas</taxon>
    </lineage>
</organism>